<dbReference type="EMBL" id="JARPOI010000014">
    <property type="protein sequence ID" value="KAJ9159879.1"/>
    <property type="molecule type" value="Genomic_DNA"/>
</dbReference>
<evidence type="ECO:0000256" key="1">
    <source>
        <dbReference type="ARBA" id="ARBA00022801"/>
    </source>
</evidence>
<dbReference type="SUPFAM" id="SSF53474">
    <property type="entry name" value="alpha/beta-Hydrolases"/>
    <property type="match status" value="1"/>
</dbReference>
<gene>
    <name evidence="3" type="ORF">P3X46_025335</name>
</gene>
<organism evidence="3 4">
    <name type="scientific">Hevea brasiliensis</name>
    <name type="common">Para rubber tree</name>
    <name type="synonym">Siphonia brasiliensis</name>
    <dbReference type="NCBI Taxonomy" id="3981"/>
    <lineage>
        <taxon>Eukaryota</taxon>
        <taxon>Viridiplantae</taxon>
        <taxon>Streptophyta</taxon>
        <taxon>Embryophyta</taxon>
        <taxon>Tracheophyta</taxon>
        <taxon>Spermatophyta</taxon>
        <taxon>Magnoliopsida</taxon>
        <taxon>eudicotyledons</taxon>
        <taxon>Gunneridae</taxon>
        <taxon>Pentapetalae</taxon>
        <taxon>rosids</taxon>
        <taxon>fabids</taxon>
        <taxon>Malpighiales</taxon>
        <taxon>Euphorbiaceae</taxon>
        <taxon>Crotonoideae</taxon>
        <taxon>Micrandreae</taxon>
        <taxon>Hevea</taxon>
    </lineage>
</organism>
<proteinExistence type="predicted"/>
<name>A0ABQ9L586_HEVBR</name>
<dbReference type="PANTHER" id="PTHR46086">
    <property type="entry name" value="ALPHA/BETA-HYDROLASES SUPERFAMILY PROTEIN"/>
    <property type="match status" value="1"/>
</dbReference>
<dbReference type="InterPro" id="IPR044819">
    <property type="entry name" value="OBL-like"/>
</dbReference>
<keyword evidence="1" id="KW-0378">Hydrolase</keyword>
<dbReference type="PANTHER" id="PTHR46086:SF3">
    <property type="entry name" value="TRIACYLGLYCEROL LIPASE OBL1"/>
    <property type="match status" value="1"/>
</dbReference>
<keyword evidence="4" id="KW-1185">Reference proteome</keyword>
<comment type="caution">
    <text evidence="3">The sequence shown here is derived from an EMBL/GenBank/DDBJ whole genome shotgun (WGS) entry which is preliminary data.</text>
</comment>
<dbReference type="CDD" id="cd00519">
    <property type="entry name" value="Lipase_3"/>
    <property type="match status" value="1"/>
</dbReference>
<evidence type="ECO:0000313" key="3">
    <source>
        <dbReference type="EMBL" id="KAJ9159879.1"/>
    </source>
</evidence>
<evidence type="ECO:0000259" key="2">
    <source>
        <dbReference type="Pfam" id="PF01764"/>
    </source>
</evidence>
<dbReference type="InterPro" id="IPR029058">
    <property type="entry name" value="AB_hydrolase_fold"/>
</dbReference>
<protein>
    <recommendedName>
        <fullName evidence="2">Fungal lipase-type domain-containing protein</fullName>
    </recommendedName>
</protein>
<feature type="domain" description="Fungal lipase-type" evidence="2">
    <location>
        <begin position="225"/>
        <end position="403"/>
    </location>
</feature>
<dbReference type="InterPro" id="IPR002921">
    <property type="entry name" value="Fungal_lipase-type"/>
</dbReference>
<sequence>MGFITPTPRRLIVNHHRARVWFLLNFIFFEDRRIVFSFFDCSYKTLTTIEVINNYCLLLLSWFLQVLLDLIDKPLMYLGYVVEFYLNLLSQNGGFLGLFMNIFLGKLKKPERGTENFLSTIGGLDPRVDLRVTGSFTKQLNEKAIAEVITETVNRDLMDLCVMAAKLAYENARVVENVVNSCWKMNFVGYYNCWNGRRIWNEKRKACNTQAFILSDKPRDANLIVISFRGSEPFNSQDWMTSIDFSWFEVPNVGKLHVGYLECMGIGTRSDASSFESHLQKRDKNFFQLDAESEKESLRKANKSAYYLVAIKLSNLLKENPNAKFVVTGHSLGGALAIIFPTLLAIQDEVEMLQRLLGVYTFGQPRIGDVQLGKFMEPHLHNPVTKYFRVVYSDDIVPRLPFNGKAFHYKHFGECIYYDRQYLGQFKEDVPNPNYFDMKYIFPMRLRAVLELMRSLKEDFTPGSEYKETTLCKGLRLMGLLLPGIASHNPVNYVNCVRLGREKAARLTSITLS</sequence>
<accession>A0ABQ9L586</accession>
<dbReference type="Proteomes" id="UP001174677">
    <property type="component" value="Chromosome 14"/>
</dbReference>
<dbReference type="Pfam" id="PF01764">
    <property type="entry name" value="Lipase_3"/>
    <property type="match status" value="1"/>
</dbReference>
<evidence type="ECO:0000313" key="4">
    <source>
        <dbReference type="Proteomes" id="UP001174677"/>
    </source>
</evidence>
<dbReference type="Gene3D" id="3.40.50.1820">
    <property type="entry name" value="alpha/beta hydrolase"/>
    <property type="match status" value="1"/>
</dbReference>
<reference evidence="3" key="1">
    <citation type="journal article" date="2023" name="Plant Biotechnol. J.">
        <title>Chromosome-level wild Hevea brasiliensis genome provides new tools for genomic-assisted breeding and valuable loci to elevate rubber yield.</title>
        <authorList>
            <person name="Cheng H."/>
            <person name="Song X."/>
            <person name="Hu Y."/>
            <person name="Wu T."/>
            <person name="Yang Q."/>
            <person name="An Z."/>
            <person name="Feng S."/>
            <person name="Deng Z."/>
            <person name="Wu W."/>
            <person name="Zeng X."/>
            <person name="Tu M."/>
            <person name="Wang X."/>
            <person name="Huang H."/>
        </authorList>
    </citation>
    <scope>NUCLEOTIDE SEQUENCE</scope>
    <source>
        <strain evidence="3">MT/VB/25A 57/8</strain>
    </source>
</reference>